<comment type="subunit">
    <text evidence="12">Monomer and homodimer.</text>
</comment>
<gene>
    <name evidence="12" type="primary">moaA</name>
    <name evidence="14" type="ORF">FB473_002799</name>
</gene>
<dbReference type="PANTHER" id="PTHR22960">
    <property type="entry name" value="MOLYBDOPTERIN COFACTOR SYNTHESIS PROTEIN A"/>
    <property type="match status" value="1"/>
</dbReference>
<dbReference type="InterPro" id="IPR010505">
    <property type="entry name" value="MoaA_twitch"/>
</dbReference>
<evidence type="ECO:0000256" key="1">
    <source>
        <dbReference type="ARBA" id="ARBA00012167"/>
    </source>
</evidence>
<dbReference type="EMBL" id="JAAMOZ010000002">
    <property type="protein sequence ID" value="NIH58107.1"/>
    <property type="molecule type" value="Genomic_DNA"/>
</dbReference>
<evidence type="ECO:0000256" key="11">
    <source>
        <dbReference type="ARBA" id="ARBA00048697"/>
    </source>
</evidence>
<evidence type="ECO:0000256" key="9">
    <source>
        <dbReference type="ARBA" id="ARBA00023150"/>
    </source>
</evidence>
<dbReference type="PANTHER" id="PTHR22960:SF0">
    <property type="entry name" value="MOLYBDENUM COFACTOR BIOSYNTHESIS PROTEIN 1"/>
    <property type="match status" value="1"/>
</dbReference>
<dbReference type="InterPro" id="IPR006638">
    <property type="entry name" value="Elp3/MiaA/NifB-like_rSAM"/>
</dbReference>
<keyword evidence="6 12" id="KW-0408">Iron</keyword>
<keyword evidence="3 12" id="KW-0949">S-adenosyl-L-methionine</keyword>
<feature type="binding site" evidence="12">
    <location>
        <position position="41"/>
    </location>
    <ligand>
        <name>[4Fe-4S] cluster</name>
        <dbReference type="ChEBI" id="CHEBI:49883"/>
        <label>1</label>
        <note>4Fe-4S-S-AdoMet</note>
    </ligand>
</feature>
<keyword evidence="2 12" id="KW-0004">4Fe-4S</keyword>
<feature type="binding site" evidence="12">
    <location>
        <position position="282"/>
    </location>
    <ligand>
        <name>[4Fe-4S] cluster</name>
        <dbReference type="ChEBI" id="CHEBI:49883"/>
        <label>2</label>
        <note>4Fe-4S-substrate</note>
    </ligand>
</feature>
<accession>A0ABX0SI84</accession>
<keyword evidence="10 12" id="KW-0456">Lyase</keyword>
<evidence type="ECO:0000256" key="5">
    <source>
        <dbReference type="ARBA" id="ARBA00022741"/>
    </source>
</evidence>
<keyword evidence="7 12" id="KW-0411">Iron-sulfur</keyword>
<comment type="function">
    <text evidence="12">Catalyzes the cyclization of GTP to (8S)-3',8-cyclo-7,8-dihydroguanosine 5'-triphosphate.</text>
</comment>
<evidence type="ECO:0000256" key="2">
    <source>
        <dbReference type="ARBA" id="ARBA00022485"/>
    </source>
</evidence>
<dbReference type="PROSITE" id="PS01305">
    <property type="entry name" value="MOAA_NIFB_PQQE"/>
    <property type="match status" value="1"/>
</dbReference>
<evidence type="ECO:0000313" key="14">
    <source>
        <dbReference type="EMBL" id="NIH58107.1"/>
    </source>
</evidence>
<dbReference type="SMART" id="SM00729">
    <property type="entry name" value="Elp3"/>
    <property type="match status" value="1"/>
</dbReference>
<sequence length="355" mass="38930">MRLTRPMKLMVDPARVPATTGLADQYGRVAHDLRVSLTDRCNLRCVYCMPRTPDSWQSPDELLTDDEIVRLVTVAVTRLGITDVRYTGGEPLLHRGLEAIIAATARLTTAEGRLPGISITTNAVGLKHRAGPLAGAGLQRVNVSLDTLDDARYAEITQRRRLTSVVEGLDAARRAGLDPIKVNCVPQPAGFRQDAPDLLRFCLSNGYQLRFIEHMPLGRSVEWDRDAIVTREQLVQALTDAGAELTDATEARGAAPAELRRVRFEGLEGEVGIIASVTAPFCRACDRTRLTADGRIRSCLFGQRETDLRGPLRNGADDEEVARLWRQAMWHKPRAHGIDHGGFAATTRPMSAIGG</sequence>
<feature type="binding site" evidence="12">
    <location>
        <position position="144"/>
    </location>
    <ligand>
        <name>S-adenosyl-L-methionine</name>
        <dbReference type="ChEBI" id="CHEBI:59789"/>
    </ligand>
</feature>
<dbReference type="SFLD" id="SFLDG01386">
    <property type="entry name" value="main_SPASM_domain-containing"/>
    <property type="match status" value="1"/>
</dbReference>
<dbReference type="EC" id="4.1.99.22" evidence="1 12"/>
<dbReference type="SFLD" id="SFLDG01383">
    <property type="entry name" value="cyclic_pyranopterin_phosphate"/>
    <property type="match status" value="1"/>
</dbReference>
<keyword evidence="15" id="KW-1185">Reference proteome</keyword>
<feature type="binding site" evidence="12">
    <location>
        <position position="89"/>
    </location>
    <ligand>
        <name>S-adenosyl-L-methionine</name>
        <dbReference type="ChEBI" id="CHEBI:59789"/>
    </ligand>
</feature>
<dbReference type="InterPro" id="IPR013785">
    <property type="entry name" value="Aldolase_TIM"/>
</dbReference>
<feature type="binding site" evidence="12">
    <location>
        <position position="45"/>
    </location>
    <ligand>
        <name>[4Fe-4S] cluster</name>
        <dbReference type="ChEBI" id="CHEBI:49883"/>
        <label>1</label>
        <note>4Fe-4S-S-AdoMet</note>
    </ligand>
</feature>
<dbReference type="InterPro" id="IPR058240">
    <property type="entry name" value="rSAM_sf"/>
</dbReference>
<feature type="binding site" evidence="12">
    <location>
        <begin position="287"/>
        <end position="289"/>
    </location>
    <ligand>
        <name>GTP</name>
        <dbReference type="ChEBI" id="CHEBI:37565"/>
    </ligand>
</feature>
<feature type="binding site" evidence="12">
    <location>
        <position position="48"/>
    </location>
    <ligand>
        <name>[4Fe-4S] cluster</name>
        <dbReference type="ChEBI" id="CHEBI:49883"/>
        <label>1</label>
        <note>4Fe-4S-S-AdoMet</note>
    </ligand>
</feature>
<feature type="domain" description="Radical SAM core" evidence="13">
    <location>
        <begin position="25"/>
        <end position="244"/>
    </location>
</feature>
<dbReference type="HAMAP" id="MF_01225_B">
    <property type="entry name" value="MoaA_B"/>
    <property type="match status" value="1"/>
</dbReference>
<dbReference type="Proteomes" id="UP000749311">
    <property type="component" value="Unassembled WGS sequence"/>
</dbReference>
<feature type="binding site" evidence="12">
    <location>
        <position position="181"/>
    </location>
    <ligand>
        <name>GTP</name>
        <dbReference type="ChEBI" id="CHEBI:37565"/>
    </ligand>
</feature>
<dbReference type="InterPro" id="IPR050105">
    <property type="entry name" value="MoCo_biosynth_MoaA/MoaC"/>
</dbReference>
<evidence type="ECO:0000256" key="10">
    <source>
        <dbReference type="ARBA" id="ARBA00023239"/>
    </source>
</evidence>
<dbReference type="SFLD" id="SFLDG01067">
    <property type="entry name" value="SPASM/twitch_domain_containing"/>
    <property type="match status" value="1"/>
</dbReference>
<comment type="similarity">
    <text evidence="12">Belongs to the radical SAM superfamily. MoaA family.</text>
</comment>
<keyword evidence="8 12" id="KW-0342">GTP-binding</keyword>
<reference evidence="14 15" key="1">
    <citation type="submission" date="2020-02" db="EMBL/GenBank/DDBJ databases">
        <title>Sequencing the genomes of 1000 actinobacteria strains.</title>
        <authorList>
            <person name="Klenk H.-P."/>
        </authorList>
    </citation>
    <scope>NUCLEOTIDE SEQUENCE [LARGE SCALE GENOMIC DNA]</scope>
    <source>
        <strain evidence="14 15">DSM 19609</strain>
    </source>
</reference>
<feature type="binding site" evidence="12">
    <location>
        <position position="47"/>
    </location>
    <ligand>
        <name>S-adenosyl-L-methionine</name>
        <dbReference type="ChEBI" id="CHEBI:59789"/>
    </ligand>
</feature>
<feature type="binding site" evidence="12">
    <location>
        <position position="85"/>
    </location>
    <ligand>
        <name>GTP</name>
        <dbReference type="ChEBI" id="CHEBI:37565"/>
    </ligand>
</feature>
<keyword evidence="4 12" id="KW-0479">Metal-binding</keyword>
<evidence type="ECO:0000256" key="4">
    <source>
        <dbReference type="ARBA" id="ARBA00022723"/>
    </source>
</evidence>
<evidence type="ECO:0000256" key="3">
    <source>
        <dbReference type="ARBA" id="ARBA00022691"/>
    </source>
</evidence>
<name>A0ABX0SI84_9ACTN</name>
<comment type="catalytic activity">
    <reaction evidence="11 12">
        <text>GTP + AH2 + S-adenosyl-L-methionine = (8S)-3',8-cyclo-7,8-dihydroguanosine 5'-triphosphate + 5'-deoxyadenosine + L-methionine + A + H(+)</text>
        <dbReference type="Rhea" id="RHEA:49576"/>
        <dbReference type="ChEBI" id="CHEBI:13193"/>
        <dbReference type="ChEBI" id="CHEBI:15378"/>
        <dbReference type="ChEBI" id="CHEBI:17319"/>
        <dbReference type="ChEBI" id="CHEBI:17499"/>
        <dbReference type="ChEBI" id="CHEBI:37565"/>
        <dbReference type="ChEBI" id="CHEBI:57844"/>
        <dbReference type="ChEBI" id="CHEBI:59789"/>
        <dbReference type="ChEBI" id="CHEBI:131766"/>
        <dbReference type="EC" id="4.1.99.22"/>
    </reaction>
</comment>
<organism evidence="14 15">
    <name type="scientific">Brooklawnia cerclae</name>
    <dbReference type="NCBI Taxonomy" id="349934"/>
    <lineage>
        <taxon>Bacteria</taxon>
        <taxon>Bacillati</taxon>
        <taxon>Actinomycetota</taxon>
        <taxon>Actinomycetes</taxon>
        <taxon>Propionibacteriales</taxon>
        <taxon>Propionibacteriaceae</taxon>
        <taxon>Brooklawnia</taxon>
    </lineage>
</organism>
<dbReference type="CDD" id="cd01335">
    <property type="entry name" value="Radical_SAM"/>
    <property type="match status" value="1"/>
</dbReference>
<evidence type="ECO:0000256" key="8">
    <source>
        <dbReference type="ARBA" id="ARBA00023134"/>
    </source>
</evidence>
<feature type="binding site" evidence="12">
    <location>
        <position position="299"/>
    </location>
    <ligand>
        <name>[4Fe-4S] cluster</name>
        <dbReference type="ChEBI" id="CHEBI:49883"/>
        <label>2</label>
        <note>4Fe-4S-substrate</note>
    </ligand>
</feature>
<feature type="binding site" evidence="12">
    <location>
        <position position="285"/>
    </location>
    <ligand>
        <name>[4Fe-4S] cluster</name>
        <dbReference type="ChEBI" id="CHEBI:49883"/>
        <label>2</label>
        <note>4Fe-4S-substrate</note>
    </ligand>
</feature>
<dbReference type="Gene3D" id="3.20.20.70">
    <property type="entry name" value="Aldolase class I"/>
    <property type="match status" value="1"/>
</dbReference>
<dbReference type="SFLD" id="SFLDS00029">
    <property type="entry name" value="Radical_SAM"/>
    <property type="match status" value="1"/>
</dbReference>
<evidence type="ECO:0000256" key="7">
    <source>
        <dbReference type="ARBA" id="ARBA00023014"/>
    </source>
</evidence>
<keyword evidence="5 12" id="KW-0547">Nucleotide-binding</keyword>
<comment type="pathway">
    <text evidence="12">Cofactor biosynthesis; molybdopterin biosynthesis.</text>
</comment>
<dbReference type="InterPro" id="IPR040064">
    <property type="entry name" value="MoaA-like"/>
</dbReference>
<dbReference type="CDD" id="cd21117">
    <property type="entry name" value="Twitch_MoaA"/>
    <property type="match status" value="1"/>
</dbReference>
<evidence type="ECO:0000256" key="6">
    <source>
        <dbReference type="ARBA" id="ARBA00023004"/>
    </source>
</evidence>
<evidence type="ECO:0000256" key="12">
    <source>
        <dbReference type="HAMAP-Rule" id="MF_01225"/>
    </source>
</evidence>
<dbReference type="InterPro" id="IPR013483">
    <property type="entry name" value="MoaA"/>
</dbReference>
<dbReference type="NCBIfam" id="TIGR02666">
    <property type="entry name" value="moaA"/>
    <property type="match status" value="1"/>
</dbReference>
<comment type="cofactor">
    <cofactor evidence="12">
        <name>[4Fe-4S] cluster</name>
        <dbReference type="ChEBI" id="CHEBI:49883"/>
    </cofactor>
    <text evidence="12">Binds 2 [4Fe-4S] clusters. Binds 1 [4Fe-4S] cluster coordinated with 3 cysteines and an exchangeable S-adenosyl-L-methionine and 1 [4Fe-4S] cluster coordinated with 3 cysteines and the GTP-derived substrate.</text>
</comment>
<evidence type="ECO:0000313" key="15">
    <source>
        <dbReference type="Proteomes" id="UP000749311"/>
    </source>
</evidence>
<dbReference type="PROSITE" id="PS51918">
    <property type="entry name" value="RADICAL_SAM"/>
    <property type="match status" value="1"/>
</dbReference>
<evidence type="ECO:0000259" key="13">
    <source>
        <dbReference type="PROSITE" id="PS51918"/>
    </source>
</evidence>
<feature type="binding site" evidence="12">
    <location>
        <position position="120"/>
    </location>
    <ligand>
        <name>GTP</name>
        <dbReference type="ChEBI" id="CHEBI:37565"/>
    </ligand>
</feature>
<feature type="binding site" evidence="12">
    <location>
        <position position="34"/>
    </location>
    <ligand>
        <name>GTP</name>
        <dbReference type="ChEBI" id="CHEBI:37565"/>
    </ligand>
</feature>
<dbReference type="InterPro" id="IPR007197">
    <property type="entry name" value="rSAM"/>
</dbReference>
<dbReference type="InterPro" id="IPR000385">
    <property type="entry name" value="MoaA_NifB_PqqE_Fe-S-bd_CS"/>
</dbReference>
<proteinExistence type="inferred from homology"/>
<dbReference type="Pfam" id="PF06463">
    <property type="entry name" value="Mob_synth_C"/>
    <property type="match status" value="1"/>
</dbReference>
<comment type="caution">
    <text evidence="14">The sequence shown here is derived from an EMBL/GenBank/DDBJ whole genome shotgun (WGS) entry which is preliminary data.</text>
</comment>
<dbReference type="Pfam" id="PF04055">
    <property type="entry name" value="Radical_SAM"/>
    <property type="match status" value="1"/>
</dbReference>
<dbReference type="SUPFAM" id="SSF102114">
    <property type="entry name" value="Radical SAM enzymes"/>
    <property type="match status" value="1"/>
</dbReference>
<feature type="binding site" evidence="12">
    <location>
        <position position="215"/>
    </location>
    <ligand>
        <name>S-adenosyl-L-methionine</name>
        <dbReference type="ChEBI" id="CHEBI:59789"/>
    </ligand>
</feature>
<protein>
    <recommendedName>
        <fullName evidence="1 12">GTP 3',8-cyclase</fullName>
        <ecNumber evidence="1 12">4.1.99.22</ecNumber>
    </recommendedName>
    <alternativeName>
        <fullName evidence="12">Molybdenum cofactor biosynthesis protein A</fullName>
    </alternativeName>
</protein>
<keyword evidence="9 12" id="KW-0501">Molybdenum cofactor biosynthesis</keyword>